<feature type="repeat" description="ANK" evidence="3">
    <location>
        <begin position="732"/>
        <end position="764"/>
    </location>
</feature>
<feature type="compositionally biased region" description="Basic and acidic residues" evidence="4">
    <location>
        <begin position="994"/>
        <end position="1010"/>
    </location>
</feature>
<dbReference type="SUPFAM" id="SSF52540">
    <property type="entry name" value="P-loop containing nucleoside triphosphate hydrolases"/>
    <property type="match status" value="1"/>
</dbReference>
<accession>A0AA40EIM4</accession>
<feature type="region of interest" description="Disordered" evidence="4">
    <location>
        <begin position="994"/>
        <end position="1013"/>
    </location>
</feature>
<dbReference type="EMBL" id="JAUKUD010000007">
    <property type="protein sequence ID" value="KAK0738903.1"/>
    <property type="molecule type" value="Genomic_DNA"/>
</dbReference>
<feature type="domain" description="NACHT" evidence="5">
    <location>
        <begin position="290"/>
        <end position="422"/>
    </location>
</feature>
<feature type="repeat" description="ANK" evidence="3">
    <location>
        <begin position="1559"/>
        <end position="1586"/>
    </location>
</feature>
<dbReference type="SMART" id="SM00248">
    <property type="entry name" value="ANK"/>
    <property type="match status" value="22"/>
</dbReference>
<feature type="region of interest" description="Disordered" evidence="4">
    <location>
        <begin position="1677"/>
        <end position="1706"/>
    </location>
</feature>
<feature type="repeat" description="ANK" evidence="3">
    <location>
        <begin position="1418"/>
        <end position="1450"/>
    </location>
</feature>
<gene>
    <name evidence="6" type="ORF">B0T18DRAFT_475747</name>
</gene>
<dbReference type="InterPro" id="IPR056884">
    <property type="entry name" value="NPHP3-like_N"/>
</dbReference>
<reference evidence="6" key="1">
    <citation type="submission" date="2023-06" db="EMBL/GenBank/DDBJ databases">
        <title>Genome-scale phylogeny and comparative genomics of the fungal order Sordariales.</title>
        <authorList>
            <consortium name="Lawrence Berkeley National Laboratory"/>
            <person name="Hensen N."/>
            <person name="Bonometti L."/>
            <person name="Westerberg I."/>
            <person name="Brannstrom I.O."/>
            <person name="Guillou S."/>
            <person name="Cros-Aarteil S."/>
            <person name="Calhoun S."/>
            <person name="Haridas S."/>
            <person name="Kuo A."/>
            <person name="Mondo S."/>
            <person name="Pangilinan J."/>
            <person name="Riley R."/>
            <person name="LaButti K."/>
            <person name="Andreopoulos B."/>
            <person name="Lipzen A."/>
            <person name="Chen C."/>
            <person name="Yanf M."/>
            <person name="Daum C."/>
            <person name="Ng V."/>
            <person name="Clum A."/>
            <person name="Steindorff A."/>
            <person name="Ohm R."/>
            <person name="Martin F."/>
            <person name="Silar P."/>
            <person name="Natvig D."/>
            <person name="Lalanne C."/>
            <person name="Gautier V."/>
            <person name="Ament-velasquez S.L."/>
            <person name="Kruys A."/>
            <person name="Hutchinson M.I."/>
            <person name="Powell A.J."/>
            <person name="Barry K."/>
            <person name="Miller A.N."/>
            <person name="Grigoriev I.V."/>
            <person name="Debuchy R."/>
            <person name="Gladieux P."/>
            <person name="Thoren M.H."/>
            <person name="Johannesson H."/>
        </authorList>
    </citation>
    <scope>NUCLEOTIDE SEQUENCE</scope>
    <source>
        <strain evidence="6">SMH3187-1</strain>
    </source>
</reference>
<keyword evidence="2 3" id="KW-0040">ANK repeat</keyword>
<dbReference type="InterPro" id="IPR056125">
    <property type="entry name" value="DUF7708"/>
</dbReference>
<keyword evidence="1" id="KW-0677">Repeat</keyword>
<feature type="repeat" description="ANK" evidence="3">
    <location>
        <begin position="872"/>
        <end position="904"/>
    </location>
</feature>
<feature type="repeat" description="ANK" evidence="3">
    <location>
        <begin position="1451"/>
        <end position="1483"/>
    </location>
</feature>
<evidence type="ECO:0000313" key="6">
    <source>
        <dbReference type="EMBL" id="KAK0738903.1"/>
    </source>
</evidence>
<evidence type="ECO:0000259" key="5">
    <source>
        <dbReference type="PROSITE" id="PS50837"/>
    </source>
</evidence>
<evidence type="ECO:0000256" key="4">
    <source>
        <dbReference type="SAM" id="MobiDB-lite"/>
    </source>
</evidence>
<dbReference type="PANTHER" id="PTHR24123">
    <property type="entry name" value="ANKYRIN REPEAT-CONTAINING"/>
    <property type="match status" value="1"/>
</dbReference>
<dbReference type="PROSITE" id="PS50297">
    <property type="entry name" value="ANK_REP_REGION"/>
    <property type="match status" value="4"/>
</dbReference>
<dbReference type="InterPro" id="IPR003593">
    <property type="entry name" value="AAA+_ATPase"/>
</dbReference>
<dbReference type="InterPro" id="IPR027417">
    <property type="entry name" value="P-loop_NTPase"/>
</dbReference>
<keyword evidence="7" id="KW-1185">Reference proteome</keyword>
<feature type="compositionally biased region" description="Basic and acidic residues" evidence="4">
    <location>
        <begin position="1696"/>
        <end position="1706"/>
    </location>
</feature>
<dbReference type="InterPro" id="IPR007111">
    <property type="entry name" value="NACHT_NTPase"/>
</dbReference>
<name>A0AA40EIM4_9PEZI</name>
<feature type="repeat" description="ANK" evidence="3">
    <location>
        <begin position="1592"/>
        <end position="1624"/>
    </location>
</feature>
<dbReference type="InterPro" id="IPR002110">
    <property type="entry name" value="Ankyrin_rpt"/>
</dbReference>
<feature type="repeat" description="ANK" evidence="3">
    <location>
        <begin position="1826"/>
        <end position="1858"/>
    </location>
</feature>
<evidence type="ECO:0000313" key="7">
    <source>
        <dbReference type="Proteomes" id="UP001172155"/>
    </source>
</evidence>
<dbReference type="PROSITE" id="PS50890">
    <property type="entry name" value="PUA"/>
    <property type="match status" value="1"/>
</dbReference>
<dbReference type="InterPro" id="IPR036770">
    <property type="entry name" value="Ankyrin_rpt-contain_sf"/>
</dbReference>
<dbReference type="Gene3D" id="3.40.50.300">
    <property type="entry name" value="P-loop containing nucleotide triphosphate hydrolases"/>
    <property type="match status" value="1"/>
</dbReference>
<evidence type="ECO:0000256" key="2">
    <source>
        <dbReference type="ARBA" id="ARBA00023043"/>
    </source>
</evidence>
<dbReference type="Proteomes" id="UP001172155">
    <property type="component" value="Unassembled WGS sequence"/>
</dbReference>
<dbReference type="InterPro" id="IPR051165">
    <property type="entry name" value="Multifunctional_ANK_Repeat"/>
</dbReference>
<dbReference type="Pfam" id="PF13857">
    <property type="entry name" value="Ank_5"/>
    <property type="match status" value="1"/>
</dbReference>
<evidence type="ECO:0000256" key="3">
    <source>
        <dbReference type="PROSITE-ProRule" id="PRU00023"/>
    </source>
</evidence>
<dbReference type="PANTHER" id="PTHR24123:SF33">
    <property type="entry name" value="PROTEIN HOS4"/>
    <property type="match status" value="1"/>
</dbReference>
<organism evidence="6 7">
    <name type="scientific">Schizothecium vesticola</name>
    <dbReference type="NCBI Taxonomy" id="314040"/>
    <lineage>
        <taxon>Eukaryota</taxon>
        <taxon>Fungi</taxon>
        <taxon>Dikarya</taxon>
        <taxon>Ascomycota</taxon>
        <taxon>Pezizomycotina</taxon>
        <taxon>Sordariomycetes</taxon>
        <taxon>Sordariomycetidae</taxon>
        <taxon>Sordariales</taxon>
        <taxon>Schizotheciaceae</taxon>
        <taxon>Schizothecium</taxon>
    </lineage>
</organism>
<dbReference type="Pfam" id="PF24883">
    <property type="entry name" value="NPHP3_N"/>
    <property type="match status" value="1"/>
</dbReference>
<dbReference type="PROSITE" id="PS50088">
    <property type="entry name" value="ANK_REPEAT"/>
    <property type="match status" value="11"/>
</dbReference>
<dbReference type="SMART" id="SM00382">
    <property type="entry name" value="AAA"/>
    <property type="match status" value="1"/>
</dbReference>
<feature type="repeat" description="ANK" evidence="3">
    <location>
        <begin position="908"/>
        <end position="937"/>
    </location>
</feature>
<dbReference type="Gene3D" id="1.25.40.20">
    <property type="entry name" value="Ankyrin repeat-containing domain"/>
    <property type="match status" value="6"/>
</dbReference>
<sequence length="2292" mass="248977">MASSAGGNLWQHALDSLRPELQASLGIAKTHKRDILAAVLKAAEEKRELCLSKRWKFRRSNGDEVILRDVLEKIAKWVHLFKGVGDAAVQFDPTAASLPWGAVRFLLQTAVNDVQVFGAMITDLEVISRLIARYRRFELAHLRQQGEGRNELETALTSLYTEVLVHLAATVRYFHESTIVRLAKSAFRIADHEQMQKIAALDADVVNLANIADSEVLQSLETAVVRLCDQASLAAKSLDEKKYLDLLRWLSDMPFTRHHELRCQSRVSGTGGWLFRRKDFEDWATSSTSSILLIHGIPGSGKSTLCSAIIDTLIATASKEPLAAPFTFVYCADSEAEPERSSPDDILRSILRQLAVNGRSNSPKRLPSLILDLAAEDPLTIVVDAVDEIKKNDRRTLLAALSELVADTDNVIKILLTSREDAQIFELLSSARRIRVTPQDVRTDLEALFIKLISKLHSALVSEAGEMFLWAKLKIESLCRNKHEDDVLDTLSAGNEVDGVSKMYQDALDRIITSGQAPKDTAIGTFAWLLFMKEAIKAEDLVSAVSVEDPNHPRLKPSNLADICHNLVVVDTKCNAMRFAHHSVQKFLRTKDLLSPAITHHIIASRCLSSSCIGPPVNLETAMGGLYTYSAVYWAVHYGLVSQKTDDLSHQMESFVFDGDGEPSLSFDVWMESAQAIAQALPSTHSMKPALEATVNSEGTPLFTAAVFDLQDLLERLGRQSSPPDWDATNALGHTALYLASAMGNRRAVQFLLQQGADTEVECGSYGSALYVACFRGHIEIAELLLGFGATGKGGGKFSNLLQAAYRGAQEDVAIAALYGHDDVMAFLIAKGMAAEEEGIVGSPLRTASLVNHERCSRLLLDLGVKIDTRGSFGSALQAASIKGHARITKLLLQHRADVNYQSGLYGTALQAAAYHGHREVVGLLLDNKADVNIEGFSRDAFHAAAEGAHYDIIQDLLERGYVSPRPLPVRRCRRAGPNPYKYLLRDASPSRALEAEPGKSHGSNERVHQDSSSVRYVGDDVECIFRLSQGAAISTQSTIPTGYNQQKVFRLKGKYCLEASAAAGHRDIVENLLKRRDFLEITTSEMCASLIAAAKNNYPETVRVLSEHLPFSELSANAIEKAVEASHGRDSMSMTSFLLDLAASFCPLKKLEALQTLSRKPTDVRERYGPSLDIPEDEVVFDFYKACEKSDIVTISAIFSSPYRAQFTAAGADVNAVTELVHAPEFDYKAGSSEKRRERHRGSNRQGGYWCREGDRQALEKIVAVDIAPLSVVEWLVASGADVNAIGEGETPLCLAATRETDCLVVVKLLVDAGGSLDKDTTGVLAAAASFFYRGGSRYRDQWNGGEGAFFELTSVEDVFTEGPGALVEWLLLGYPDLGAGDNRLGLLLQMAAFLNNIALVELLVQKGVDVKSTAGYYGTSLQAASRCGHIGVVKCLLEAGADVNIMHGEHHTAIRAAILGAHNSVVKLLLEHGADPKLIKAGPKDWRKESHDTVFQLAARGGCDVELVRLLLGHGLDAAEKYSGAGNVGVVRLLIEYGASPNLIGNEDHYTATDHASYASPLHAACYHGHADVIRILLEAGANVYLGIEDVGTPLLVAAECNYAEAIRVLVAGGAPVDLGDGIRTPLDAAAAAAGVEAVRELLKADAQVFPSAVTSVPVAAVACTCDVDQSFLRNSANDENDDDTSTDSEDDKEGARTRPDVEDGSRLQRVASCRGCTGLAPTVTYPGRLESALNAACAASTAKKSAVVEVLLEHLCRGRDAEAAIEEAMNLVCEEGDEETFLQLLEYVPLDVKGLRFACACGSIPAVKLLLDNGAGINEEDETNGTLLRVASANLRIETVKLLLELGANPNPRTDGLGGPLVASMEACANRWLGSLEYRGGRLLAEKLLSMPAPAEFKTSACWIPPYTVIPGFRCANGSSTCSYGPALHLAALLGSEEIVRLIILEKGLHVDTKGGYFETALFAAIEGRQTCVVRMLLKRGIDVQHNHRELGTPLHHACRKDSAECLRMLLDHCADPTTLDSRGNSVLTTALKSEARSGRTRERADDPLPVLLRLDSRLPVQDIDLLIAAKSHNLNWVLPRLLDISKGLVVSEDAITAFLKAPWSHHEYLPLMIQRNGGKGITEEILKSAANAKVPPLLDLLALHPICPTTPAIIKAYKDASSVLTLLQHQPDLPVTQDLATSIIRRTAKTDTNPNTALLHFLWTRNPELTVTPMMITHIAGNLHYLTFLLARALADLKISRKALLKAVRSDPHAADKVALLRKHDQNLKVDEEVILAAMSERRTEGEK</sequence>
<dbReference type="SUPFAM" id="SSF48403">
    <property type="entry name" value="Ankyrin repeat"/>
    <property type="match status" value="4"/>
</dbReference>
<evidence type="ECO:0000256" key="1">
    <source>
        <dbReference type="ARBA" id="ARBA00022737"/>
    </source>
</evidence>
<dbReference type="Pfam" id="PF24809">
    <property type="entry name" value="DUF7708"/>
    <property type="match status" value="1"/>
</dbReference>
<protein>
    <submittedName>
        <fullName evidence="6">Ankyrin repeat-containing domain protein</fullName>
    </submittedName>
</protein>
<comment type="caution">
    <text evidence="6">The sequence shown here is derived from an EMBL/GenBank/DDBJ whole genome shotgun (WGS) entry which is preliminary data.</text>
</comment>
<feature type="repeat" description="ANK" evidence="3">
    <location>
        <begin position="1993"/>
        <end position="2025"/>
    </location>
</feature>
<proteinExistence type="predicted"/>
<feature type="compositionally biased region" description="Acidic residues" evidence="4">
    <location>
        <begin position="1681"/>
        <end position="1695"/>
    </location>
</feature>
<feature type="repeat" description="ANK" evidence="3">
    <location>
        <begin position="1798"/>
        <end position="1825"/>
    </location>
</feature>
<dbReference type="Pfam" id="PF12796">
    <property type="entry name" value="Ank_2"/>
    <property type="match status" value="5"/>
</dbReference>
<dbReference type="PROSITE" id="PS50837">
    <property type="entry name" value="NACHT"/>
    <property type="match status" value="1"/>
</dbReference>
<feature type="repeat" description="ANK" evidence="3">
    <location>
        <begin position="1289"/>
        <end position="1323"/>
    </location>
</feature>